<gene>
    <name evidence="2" type="ORF">C5167_017078</name>
</gene>
<keyword evidence="1" id="KW-1133">Transmembrane helix</keyword>
<protein>
    <submittedName>
        <fullName evidence="2">Uncharacterized protein</fullName>
    </submittedName>
</protein>
<name>A0A4Y7IMF9_PAPSO</name>
<dbReference type="Proteomes" id="UP000316621">
    <property type="component" value="Chromosome 2"/>
</dbReference>
<dbReference type="Gramene" id="RZC48645">
    <property type="protein sequence ID" value="RZC48645"/>
    <property type="gene ID" value="C5167_017078"/>
</dbReference>
<dbReference type="EMBL" id="CM010716">
    <property type="protein sequence ID" value="RZC48645.1"/>
    <property type="molecule type" value="Genomic_DNA"/>
</dbReference>
<dbReference type="AlphaFoldDB" id="A0A4Y7IMF9"/>
<keyword evidence="3" id="KW-1185">Reference proteome</keyword>
<sequence>MSSKSHHVLILFIALCMYGYTIPSWSNLQMIQLGFFICAFIVNFGIQLVITPMKHEAVDEELELEAEVRLISCNDGDGWSKKLRDKKRQKIIALTEKIDSKDPVTSLERKDVDLVVALFNILYFVQVLPSDASLCAVLEPHQNLGLNRNKALTSQKLQNGAGRASKIFVIPEWEAFKHDTMFVHYLSALFLWYGTFLRSVE</sequence>
<evidence type="ECO:0000313" key="2">
    <source>
        <dbReference type="EMBL" id="RZC48645.1"/>
    </source>
</evidence>
<evidence type="ECO:0000256" key="1">
    <source>
        <dbReference type="SAM" id="Phobius"/>
    </source>
</evidence>
<evidence type="ECO:0000313" key="3">
    <source>
        <dbReference type="Proteomes" id="UP000316621"/>
    </source>
</evidence>
<feature type="transmembrane region" description="Helical" evidence="1">
    <location>
        <begin position="31"/>
        <end position="50"/>
    </location>
</feature>
<accession>A0A4Y7IMF9</accession>
<proteinExistence type="predicted"/>
<reference evidence="2 3" key="1">
    <citation type="journal article" date="2018" name="Science">
        <title>The opium poppy genome and morphinan production.</title>
        <authorList>
            <person name="Guo L."/>
            <person name="Winzer T."/>
            <person name="Yang X."/>
            <person name="Li Y."/>
            <person name="Ning Z."/>
            <person name="He Z."/>
            <person name="Teodor R."/>
            <person name="Lu Y."/>
            <person name="Bowser T.A."/>
            <person name="Graham I.A."/>
            <person name="Ye K."/>
        </authorList>
    </citation>
    <scope>NUCLEOTIDE SEQUENCE [LARGE SCALE GENOMIC DNA]</scope>
    <source>
        <strain evidence="3">cv. HN1</strain>
        <tissue evidence="2">Leaves</tissue>
    </source>
</reference>
<keyword evidence="1" id="KW-0812">Transmembrane</keyword>
<organism evidence="2 3">
    <name type="scientific">Papaver somniferum</name>
    <name type="common">Opium poppy</name>
    <dbReference type="NCBI Taxonomy" id="3469"/>
    <lineage>
        <taxon>Eukaryota</taxon>
        <taxon>Viridiplantae</taxon>
        <taxon>Streptophyta</taxon>
        <taxon>Embryophyta</taxon>
        <taxon>Tracheophyta</taxon>
        <taxon>Spermatophyta</taxon>
        <taxon>Magnoliopsida</taxon>
        <taxon>Ranunculales</taxon>
        <taxon>Papaveraceae</taxon>
        <taxon>Papaveroideae</taxon>
        <taxon>Papaver</taxon>
    </lineage>
</organism>
<keyword evidence="1" id="KW-0472">Membrane</keyword>